<keyword evidence="3" id="KW-1185">Reference proteome</keyword>
<sequence>MRAGAGAGLAALALAAGLAVLLWPRPPGDPADRALTPWEDPARPARILAFGTSLTARGSWPEDLAATLTACLGHPVQMTRVAQNGMGSTWALAQLDRVVAARPDLVLLEFSINDADLLDGVSRRTSRARHAALLDALARDLPDTRVLLMTMSPVAGVVRHLQRPWLGAYYGIYRDLAADHGVGLADLYPRWRVAPADLPDGLHPAPGETAQLAVPVLARMIGAAAGQPACGAGAGAGKGTGAGG</sequence>
<dbReference type="GO" id="GO:0016787">
    <property type="term" value="F:hydrolase activity"/>
    <property type="evidence" value="ECO:0007669"/>
    <property type="project" value="UniProtKB-KW"/>
</dbReference>
<dbReference type="InterPro" id="IPR051532">
    <property type="entry name" value="Ester_Hydrolysis_Enzymes"/>
</dbReference>
<dbReference type="Gene3D" id="3.40.50.1110">
    <property type="entry name" value="SGNH hydrolase"/>
    <property type="match status" value="1"/>
</dbReference>
<evidence type="ECO:0000259" key="1">
    <source>
        <dbReference type="Pfam" id="PF13472"/>
    </source>
</evidence>
<proteinExistence type="predicted"/>
<dbReference type="Proteomes" id="UP001553161">
    <property type="component" value="Unassembled WGS sequence"/>
</dbReference>
<dbReference type="EMBL" id="JBFBVU010000023">
    <property type="protein sequence ID" value="MEV8468179.1"/>
    <property type="molecule type" value="Genomic_DNA"/>
</dbReference>
<dbReference type="InterPro" id="IPR036514">
    <property type="entry name" value="SGNH_hydro_sf"/>
</dbReference>
<dbReference type="SUPFAM" id="SSF52266">
    <property type="entry name" value="SGNH hydrolase"/>
    <property type="match status" value="1"/>
</dbReference>
<comment type="caution">
    <text evidence="2">The sequence shown here is derived from an EMBL/GenBank/DDBJ whole genome shotgun (WGS) entry which is preliminary data.</text>
</comment>
<accession>A0ABV3L9D3</accession>
<gene>
    <name evidence="2" type="ORF">AB0T83_15500</name>
</gene>
<feature type="domain" description="SGNH hydrolase-type esterase" evidence="1">
    <location>
        <begin position="49"/>
        <end position="204"/>
    </location>
</feature>
<dbReference type="RefSeq" id="WP_366194134.1">
    <property type="nucleotide sequence ID" value="NZ_JBFBVU010000023.1"/>
</dbReference>
<dbReference type="EC" id="3.1.-.-" evidence="2"/>
<organism evidence="2 3">
    <name type="scientific">Meridianimarinicoccus marinus</name>
    <dbReference type="NCBI Taxonomy" id="3231483"/>
    <lineage>
        <taxon>Bacteria</taxon>
        <taxon>Pseudomonadati</taxon>
        <taxon>Pseudomonadota</taxon>
        <taxon>Alphaproteobacteria</taxon>
        <taxon>Rhodobacterales</taxon>
        <taxon>Paracoccaceae</taxon>
        <taxon>Meridianimarinicoccus</taxon>
    </lineage>
</organism>
<dbReference type="PANTHER" id="PTHR30383">
    <property type="entry name" value="THIOESTERASE 1/PROTEASE 1/LYSOPHOSPHOLIPASE L1"/>
    <property type="match status" value="1"/>
</dbReference>
<name>A0ABV3L9D3_9RHOB</name>
<protein>
    <submittedName>
        <fullName evidence="2">SGNH/GDSL hydrolase family protein</fullName>
        <ecNumber evidence="2">3.1.-.-</ecNumber>
    </submittedName>
</protein>
<evidence type="ECO:0000313" key="2">
    <source>
        <dbReference type="EMBL" id="MEV8468179.1"/>
    </source>
</evidence>
<dbReference type="InterPro" id="IPR013830">
    <property type="entry name" value="SGNH_hydro"/>
</dbReference>
<keyword evidence="2" id="KW-0378">Hydrolase</keyword>
<evidence type="ECO:0000313" key="3">
    <source>
        <dbReference type="Proteomes" id="UP001553161"/>
    </source>
</evidence>
<dbReference type="PANTHER" id="PTHR30383:SF5">
    <property type="entry name" value="SGNH HYDROLASE-TYPE ESTERASE DOMAIN-CONTAINING PROTEIN"/>
    <property type="match status" value="1"/>
</dbReference>
<reference evidence="2 3" key="1">
    <citation type="submission" date="2024-07" db="EMBL/GenBank/DDBJ databases">
        <authorList>
            <person name="Kang M."/>
        </authorList>
    </citation>
    <scope>NUCLEOTIDE SEQUENCE [LARGE SCALE GENOMIC DNA]</scope>
    <source>
        <strain evidence="2 3">DFM31</strain>
    </source>
</reference>
<dbReference type="Pfam" id="PF13472">
    <property type="entry name" value="Lipase_GDSL_2"/>
    <property type="match status" value="1"/>
</dbReference>